<dbReference type="InterPro" id="IPR025665">
    <property type="entry name" value="Beta-barrel_OMP_2"/>
</dbReference>
<evidence type="ECO:0000259" key="2">
    <source>
        <dbReference type="Pfam" id="PF13568"/>
    </source>
</evidence>
<feature type="chain" id="PRO_5040851629" evidence="1">
    <location>
        <begin position="19"/>
        <end position="193"/>
    </location>
</feature>
<keyword evidence="4" id="KW-1185">Reference proteome</keyword>
<dbReference type="Gene3D" id="2.40.160.20">
    <property type="match status" value="1"/>
</dbReference>
<reference evidence="3" key="1">
    <citation type="submission" date="2022-07" db="EMBL/GenBank/DDBJ databases">
        <title>Description and genome-wide analysis of Profundicola chukchiensis gen. nov., sp. nov., marine bacteria isolated from bottom sediments of the Chukchi Sea.</title>
        <authorList>
            <person name="Romanenko L."/>
            <person name="Otstavnykh N."/>
            <person name="Kurilenko V."/>
            <person name="Eremeev V."/>
            <person name="Velansky P."/>
            <person name="Mikhailov V."/>
            <person name="Isaeva M."/>
        </authorList>
    </citation>
    <scope>NUCLEOTIDE SEQUENCE</scope>
    <source>
        <strain evidence="3">KMM 9713</strain>
    </source>
</reference>
<protein>
    <submittedName>
        <fullName evidence="3">PorT family protein</fullName>
    </submittedName>
</protein>
<dbReference type="EMBL" id="JANCMU010000001">
    <property type="protein sequence ID" value="MDG4945262.1"/>
    <property type="molecule type" value="Genomic_DNA"/>
</dbReference>
<organism evidence="3 4">
    <name type="scientific">Profundicola chukchiensis</name>
    <dbReference type="NCBI Taxonomy" id="2961959"/>
    <lineage>
        <taxon>Bacteria</taxon>
        <taxon>Pseudomonadati</taxon>
        <taxon>Bacteroidota</taxon>
        <taxon>Flavobacteriia</taxon>
        <taxon>Flavobacteriales</taxon>
        <taxon>Weeksellaceae</taxon>
        <taxon>Profundicola</taxon>
    </lineage>
</organism>
<dbReference type="AlphaFoldDB" id="A0A9X4MXB8"/>
<dbReference type="Proteomes" id="UP001152599">
    <property type="component" value="Unassembled WGS sequence"/>
</dbReference>
<comment type="caution">
    <text evidence="3">The sequence shown here is derived from an EMBL/GenBank/DDBJ whole genome shotgun (WGS) entry which is preliminary data.</text>
</comment>
<keyword evidence="1" id="KW-0732">Signal</keyword>
<feature type="signal peptide" evidence="1">
    <location>
        <begin position="1"/>
        <end position="18"/>
    </location>
</feature>
<feature type="domain" description="Outer membrane protein beta-barrel" evidence="2">
    <location>
        <begin position="20"/>
        <end position="169"/>
    </location>
</feature>
<dbReference type="RefSeq" id="WP_304419934.1">
    <property type="nucleotide sequence ID" value="NZ_JANCMU010000001.1"/>
</dbReference>
<evidence type="ECO:0000313" key="4">
    <source>
        <dbReference type="Proteomes" id="UP001152599"/>
    </source>
</evidence>
<dbReference type="SUPFAM" id="SSF56925">
    <property type="entry name" value="OMPA-like"/>
    <property type="match status" value="1"/>
</dbReference>
<evidence type="ECO:0000313" key="3">
    <source>
        <dbReference type="EMBL" id="MDG4945262.1"/>
    </source>
</evidence>
<dbReference type="InterPro" id="IPR011250">
    <property type="entry name" value="OMP/PagP_B-barrel"/>
</dbReference>
<accession>A0A9X4MXB8</accession>
<dbReference type="Pfam" id="PF13568">
    <property type="entry name" value="OMP_b-brl_2"/>
    <property type="match status" value="1"/>
</dbReference>
<sequence>MKKLLLSLILIVSTISYAQITYGAKAGLNITNLKDIHEDSGSRYGFHVGGFATIPIGQNNQFYFQPELLYSQQGEKNEGENINEVYQLDYINVPLLFKPYFSEQDTEFYGIIGPQVGFLISENVKDQVDTIYNDDEYNTLDVGALLGVGFSYLRTWEFEFRYLYGFTDAVKEAQVKDRKNRTSNLHFSIGYRF</sequence>
<gene>
    <name evidence="3" type="ORF">NMK71_02450</name>
</gene>
<proteinExistence type="predicted"/>
<name>A0A9X4MXB8_9FLAO</name>
<evidence type="ECO:0000256" key="1">
    <source>
        <dbReference type="SAM" id="SignalP"/>
    </source>
</evidence>